<evidence type="ECO:0000313" key="3">
    <source>
        <dbReference type="Proteomes" id="UP000000589"/>
    </source>
</evidence>
<dbReference type="Antibodypedia" id="18668">
    <property type="antibodies" value="546 antibodies from 42 providers"/>
</dbReference>
<dbReference type="ExpressionAtlas" id="A0A140LJG1">
    <property type="expression patterns" value="baseline and differential"/>
</dbReference>
<keyword evidence="3" id="KW-1185">Reference proteome</keyword>
<gene>
    <name evidence="1 2" type="primary">Prmt1</name>
</gene>
<evidence type="ECO:0000313" key="2">
    <source>
        <dbReference type="MGI" id="MGI:107846"/>
    </source>
</evidence>
<dbReference type="GeneTree" id="ENSGT00940000154700"/>
<organism evidence="1 3">
    <name type="scientific">Mus musculus</name>
    <name type="common">Mouse</name>
    <dbReference type="NCBI Taxonomy" id="10090"/>
    <lineage>
        <taxon>Eukaryota</taxon>
        <taxon>Metazoa</taxon>
        <taxon>Chordata</taxon>
        <taxon>Craniata</taxon>
        <taxon>Vertebrata</taxon>
        <taxon>Euteleostomi</taxon>
        <taxon>Mammalia</taxon>
        <taxon>Eutheria</taxon>
        <taxon>Euarchontoglires</taxon>
        <taxon>Glires</taxon>
        <taxon>Rodentia</taxon>
        <taxon>Myomorpha</taxon>
        <taxon>Muroidea</taxon>
        <taxon>Muridae</taxon>
        <taxon>Murinae</taxon>
        <taxon>Mus</taxon>
        <taxon>Mus</taxon>
    </lineage>
</organism>
<proteinExistence type="predicted"/>
<dbReference type="Proteomes" id="UP000000589">
    <property type="component" value="Chromosome 7"/>
</dbReference>
<dbReference type="MGI" id="MGI:107846">
    <property type="gene designation" value="Prmt1"/>
</dbReference>
<evidence type="ECO:0000313" key="1">
    <source>
        <dbReference type="Ensembl" id="ENSMUSP00000147201.2"/>
    </source>
</evidence>
<dbReference type="AlphaFoldDB" id="A0A140LJG1"/>
<dbReference type="Ensembl" id="ENSMUST00000207522.2">
    <property type="protein sequence ID" value="ENSMUSP00000147201.2"/>
    <property type="gene ID" value="ENSMUSG00000109324.3"/>
</dbReference>
<sequence length="55" mass="5447">MAAAEAANCIMENFVATLANGMSLQPPLEEPSSPALPCVCPGSALSPSLPSCGLS</sequence>
<name>A0A140LJG1_MOUSE</name>
<reference evidence="1 3" key="2">
    <citation type="journal article" date="2011" name="PLoS Biol.">
        <title>Modernizing reference genome assemblies.</title>
        <authorList>
            <person name="Church D.M."/>
            <person name="Schneider V.A."/>
            <person name="Graves T."/>
            <person name="Auger K."/>
            <person name="Cunningham F."/>
            <person name="Bouk N."/>
            <person name="Chen H.C."/>
            <person name="Agarwala R."/>
            <person name="McLaren W.M."/>
            <person name="Ritchie G.R."/>
            <person name="Albracht D."/>
            <person name="Kremitzki M."/>
            <person name="Rock S."/>
            <person name="Kotkiewicz H."/>
            <person name="Kremitzki C."/>
            <person name="Wollam A."/>
            <person name="Trani L."/>
            <person name="Fulton L."/>
            <person name="Fulton R."/>
            <person name="Matthews L."/>
            <person name="Whitehead S."/>
            <person name="Chow W."/>
            <person name="Torrance J."/>
            <person name="Dunn M."/>
            <person name="Harden G."/>
            <person name="Threadgold G."/>
            <person name="Wood J."/>
            <person name="Collins J."/>
            <person name="Heath P."/>
            <person name="Griffiths G."/>
            <person name="Pelan S."/>
            <person name="Grafham D."/>
            <person name="Eichler E.E."/>
            <person name="Weinstock G."/>
            <person name="Mardis E.R."/>
            <person name="Wilson R.K."/>
            <person name="Howe K."/>
            <person name="Flicek P."/>
            <person name="Hubbard T."/>
        </authorList>
    </citation>
    <scope>NUCLEOTIDE SEQUENCE [LARGE SCALE GENOMIC DNA]</scope>
    <source>
        <strain evidence="1 3">C57BL/6J</strain>
    </source>
</reference>
<protein>
    <submittedName>
        <fullName evidence="1">Protein arginine N-methyltransferase 1</fullName>
    </submittedName>
</protein>
<reference evidence="1" key="4">
    <citation type="submission" date="2025-09" db="UniProtKB">
        <authorList>
            <consortium name="Ensembl"/>
        </authorList>
    </citation>
    <scope>IDENTIFICATION</scope>
    <source>
        <strain evidence="1">C57BL/6J</strain>
    </source>
</reference>
<reference evidence="1 3" key="1">
    <citation type="journal article" date="2009" name="PLoS Biol.">
        <title>Lineage-specific biology revealed by a finished genome assembly of the mouse.</title>
        <authorList>
            <consortium name="Mouse Genome Sequencing Consortium"/>
            <person name="Church D.M."/>
            <person name="Goodstadt L."/>
            <person name="Hillier L.W."/>
            <person name="Zody M.C."/>
            <person name="Goldstein S."/>
            <person name="She X."/>
            <person name="Bult C.J."/>
            <person name="Agarwala R."/>
            <person name="Cherry J.L."/>
            <person name="DiCuccio M."/>
            <person name="Hlavina W."/>
            <person name="Kapustin Y."/>
            <person name="Meric P."/>
            <person name="Maglott D."/>
            <person name="Birtle Z."/>
            <person name="Marques A.C."/>
            <person name="Graves T."/>
            <person name="Zhou S."/>
            <person name="Teague B."/>
            <person name="Potamousis K."/>
            <person name="Churas C."/>
            <person name="Place M."/>
            <person name="Herschleb J."/>
            <person name="Runnheim R."/>
            <person name="Forrest D."/>
            <person name="Amos-Landgraf J."/>
            <person name="Schwartz D.C."/>
            <person name="Cheng Z."/>
            <person name="Lindblad-Toh K."/>
            <person name="Eichler E.E."/>
            <person name="Ponting C.P."/>
        </authorList>
    </citation>
    <scope>NUCLEOTIDE SEQUENCE [LARGE SCALE GENOMIC DNA]</scope>
    <source>
        <strain evidence="1 3">C57BL/6J</strain>
    </source>
</reference>
<dbReference type="Bgee" id="ENSMUSG00000109324">
    <property type="expression patterns" value="Expressed in 1st arch mandibular component and 274 other cell types or tissues"/>
</dbReference>
<dbReference type="VEuPathDB" id="HostDB:ENSMUSG00000109324"/>
<reference evidence="1" key="3">
    <citation type="submission" date="2025-08" db="UniProtKB">
        <authorList>
            <consortium name="Ensembl"/>
        </authorList>
    </citation>
    <scope>IDENTIFICATION</scope>
    <source>
        <strain evidence="1">C57BL/6J</strain>
    </source>
</reference>
<dbReference type="AGR" id="MGI:107846"/>
<accession>A0A140LJG1</accession>